<dbReference type="InterPro" id="IPR039641">
    <property type="entry name" value="LCR"/>
</dbReference>
<keyword evidence="6 9" id="KW-0732">Signal</keyword>
<evidence type="ECO:0000256" key="3">
    <source>
        <dbReference type="ARBA" id="ARBA00022525"/>
    </source>
</evidence>
<organism evidence="10 11">
    <name type="scientific">Rhamnella rubrinervis</name>
    <dbReference type="NCBI Taxonomy" id="2594499"/>
    <lineage>
        <taxon>Eukaryota</taxon>
        <taxon>Viridiplantae</taxon>
        <taxon>Streptophyta</taxon>
        <taxon>Embryophyta</taxon>
        <taxon>Tracheophyta</taxon>
        <taxon>Spermatophyta</taxon>
        <taxon>Magnoliopsida</taxon>
        <taxon>eudicotyledons</taxon>
        <taxon>Gunneridae</taxon>
        <taxon>Pentapetalae</taxon>
        <taxon>rosids</taxon>
        <taxon>fabids</taxon>
        <taxon>Rosales</taxon>
        <taxon>Rhamnaceae</taxon>
        <taxon>rhamnoid group</taxon>
        <taxon>Rhamneae</taxon>
        <taxon>Rhamnella</taxon>
    </lineage>
</organism>
<evidence type="ECO:0000256" key="4">
    <source>
        <dbReference type="ARBA" id="ARBA00022529"/>
    </source>
</evidence>
<dbReference type="Proteomes" id="UP000796880">
    <property type="component" value="Unassembled WGS sequence"/>
</dbReference>
<protein>
    <recommendedName>
        <fullName evidence="9">Defensin-like protein</fullName>
    </recommendedName>
</protein>
<name>A0A8K0HJG7_9ROSA</name>
<dbReference type="GO" id="GO:0050832">
    <property type="term" value="P:defense response to fungus"/>
    <property type="evidence" value="ECO:0007669"/>
    <property type="project" value="UniProtKB-UniRule"/>
</dbReference>
<reference evidence="10" key="1">
    <citation type="submission" date="2020-03" db="EMBL/GenBank/DDBJ databases">
        <title>A high-quality chromosome-level genome assembly of a woody plant with both climbing and erect habits, Rhamnella rubrinervis.</title>
        <authorList>
            <person name="Lu Z."/>
            <person name="Yang Y."/>
            <person name="Zhu X."/>
            <person name="Sun Y."/>
        </authorList>
    </citation>
    <scope>NUCLEOTIDE SEQUENCE</scope>
    <source>
        <strain evidence="10">BYM</strain>
        <tissue evidence="10">Leaf</tissue>
    </source>
</reference>
<evidence type="ECO:0000256" key="2">
    <source>
        <dbReference type="ARBA" id="ARBA00006722"/>
    </source>
</evidence>
<evidence type="ECO:0000313" key="11">
    <source>
        <dbReference type="Proteomes" id="UP000796880"/>
    </source>
</evidence>
<keyword evidence="4 9" id="KW-0929">Antimicrobial</keyword>
<keyword evidence="5 9" id="KW-0295">Fungicide</keyword>
<feature type="chain" id="PRO_5035488384" description="Defensin-like protein" evidence="9">
    <location>
        <begin position="27"/>
        <end position="142"/>
    </location>
</feature>
<sequence>MAKQPFLPHYILLVILVLSVFDTVKGEICWEDLGACDASCPSRCGSKHSGGKASCNASPTQTCMCCYECGPGPAPSPPSPPPPSPAPPRDKTCNVGIGTCSTSCNDACCNSKCSAKFPAQDGHGMCMNIVPPYNLCLCTFKC</sequence>
<dbReference type="AlphaFoldDB" id="A0A8K0HJG7"/>
<keyword evidence="3 9" id="KW-0964">Secreted</keyword>
<comment type="similarity">
    <text evidence="2 9">Belongs to the DEFL family.</text>
</comment>
<keyword evidence="8" id="KW-1015">Disulfide bond</keyword>
<evidence type="ECO:0000256" key="9">
    <source>
        <dbReference type="RuleBase" id="RU367109"/>
    </source>
</evidence>
<comment type="caution">
    <text evidence="10">The sequence shown here is derived from an EMBL/GenBank/DDBJ whole genome shotgun (WGS) entry which is preliminary data.</text>
</comment>
<proteinExistence type="inferred from homology"/>
<feature type="signal peptide" evidence="9">
    <location>
        <begin position="1"/>
        <end position="26"/>
    </location>
</feature>
<dbReference type="PANTHER" id="PTHR36788">
    <property type="entry name" value="DEFENSIN-LIKE PROTEIN 183"/>
    <property type="match status" value="1"/>
</dbReference>
<evidence type="ECO:0000256" key="7">
    <source>
        <dbReference type="ARBA" id="ARBA00022821"/>
    </source>
</evidence>
<evidence type="ECO:0000256" key="8">
    <source>
        <dbReference type="ARBA" id="ARBA00023157"/>
    </source>
</evidence>
<evidence type="ECO:0000256" key="5">
    <source>
        <dbReference type="ARBA" id="ARBA00022577"/>
    </source>
</evidence>
<dbReference type="GO" id="GO:0005576">
    <property type="term" value="C:extracellular region"/>
    <property type="evidence" value="ECO:0007669"/>
    <property type="project" value="UniProtKB-SubCell"/>
</dbReference>
<keyword evidence="7 9" id="KW-0611">Plant defense</keyword>
<dbReference type="OrthoDB" id="993238at2759"/>
<gene>
    <name evidence="10" type="ORF">FNV43_RR03191</name>
</gene>
<evidence type="ECO:0000313" key="10">
    <source>
        <dbReference type="EMBL" id="KAF3452758.1"/>
    </source>
</evidence>
<dbReference type="EMBL" id="VOIH02000002">
    <property type="protein sequence ID" value="KAF3452758.1"/>
    <property type="molecule type" value="Genomic_DNA"/>
</dbReference>
<dbReference type="PANTHER" id="PTHR36788:SF2">
    <property type="entry name" value="DEFENSIN-LIKE PROTEIN 183"/>
    <property type="match status" value="1"/>
</dbReference>
<comment type="subcellular location">
    <subcellularLocation>
        <location evidence="1 9">Secreted</location>
    </subcellularLocation>
</comment>
<dbReference type="GO" id="GO:0031640">
    <property type="term" value="P:killing of cells of another organism"/>
    <property type="evidence" value="ECO:0007669"/>
    <property type="project" value="UniProtKB-UniRule"/>
</dbReference>
<evidence type="ECO:0000256" key="1">
    <source>
        <dbReference type="ARBA" id="ARBA00004613"/>
    </source>
</evidence>
<accession>A0A8K0HJG7</accession>
<keyword evidence="11" id="KW-1185">Reference proteome</keyword>
<evidence type="ECO:0000256" key="6">
    <source>
        <dbReference type="ARBA" id="ARBA00022729"/>
    </source>
</evidence>